<keyword evidence="2" id="KW-0121">Carboxypeptidase</keyword>
<sequence>MSKPRSGKTSAEQVVIPVHLQRMKFDNVRDKPPQPPAKPVRYERWLYSLLVLALLSGIYLEYRHSTLQSLFWQQLAQRLTYQTEPGATAAVRYPGSGPYDQRAGYSLLADWLPLLTQSGFHILQQNRFSPALLRYHDWGFNPPYRQKMQFGLSLYDCRAEPVFEFKKPAYQFADYTQVAPLLVDMLLFIENRHLLQDPPYANPAIDWNRLAAAMLSQTKKSLGFDTPAAGGSTLATQIEKYQHSDQGFTSGFSDKFQQLISASTRAYLTDRDTQDSRRQIILHYLNTVPLAATPQLGEVHGLGEGLQAWFNANPAEVNRLLQQQQPSAEQGLALRQSLALIIGQRRPSYYLLQGRADLMQLVDSHLRLLRQHKLLSQGQFEAATQSTLTFDTQASLSQHRDFDKTATILRSRLASLLNRSVYQLDRLDLTAHSTLDLRMQQAVGNYLQQLSSEEGANKAGLIGQRLLSSEQLGRVRYSFTLYQSTAEGNKLRIQTDNQSQQPFDLNEGSKLELGSTAKLRMLVTYLEIIAELHQLYAEEAPEQLRFLDIAPQDQLTQWAISYLIDQPGVSLTSMLEAALERTYSADPRSSFFTGGGLHTFSNFRREDNNLTPTLRQALQESINLPFVRLTQDIVQYSIHHGESSSYQLLKNDQDPRRDQYLRRFAEQEGVVFLSRFWRKYRNQDSAQRLQTFFSGLRQTPERLAASYRFIYPLHDELTFLQRMRQQLPDSPLTDIQWRNLYKKYAADASFSLADQAYLARSHPLELWLLAYVEQHPSASLSEAITASANARQQAYQWLFRTQSRSARDTRIRTVLEVEAFWDIHQRWQRLGYPFDFLVPSLATALGSSGDRPAALAELMGIIVNDGRRQPLYRIEQLDFAKNTPYFASLARRSERAVQVLPVEVAQVLRQALAEVVTEGTGRRLQSAYPTPAGRLAPFIGGKTGTGDNRLSLVSARGDTIQSTAINRTATFAFYLADNYFGVISVYVPGSAAEGFSFTSALPLQVLNGMADILQPYIRAPGCQ</sequence>
<dbReference type="InterPro" id="IPR001264">
    <property type="entry name" value="Glyco_trans_51"/>
</dbReference>
<dbReference type="STRING" id="336831.WG68_08435"/>
<evidence type="ECO:0000256" key="4">
    <source>
        <dbReference type="ARBA" id="ARBA00022676"/>
    </source>
</evidence>
<dbReference type="SUPFAM" id="SSF56601">
    <property type="entry name" value="beta-lactamase/transpeptidase-like"/>
    <property type="match status" value="2"/>
</dbReference>
<keyword evidence="3" id="KW-0645">Protease</keyword>
<dbReference type="GO" id="GO:0006508">
    <property type="term" value="P:proteolysis"/>
    <property type="evidence" value="ECO:0007669"/>
    <property type="project" value="UniProtKB-KW"/>
</dbReference>
<dbReference type="OrthoDB" id="8552189at2"/>
<dbReference type="PANTHER" id="PTHR32282:SF24">
    <property type="entry name" value="GLYCOSYL TRANSFERASE FAMILY 51 DOMAIN-CONTAINING PROTEIN"/>
    <property type="match status" value="1"/>
</dbReference>
<dbReference type="EC" id="2.4.99.28" evidence="7"/>
<evidence type="ECO:0000256" key="7">
    <source>
        <dbReference type="ARBA" id="ARBA00044770"/>
    </source>
</evidence>
<keyword evidence="11" id="KW-1185">Reference proteome</keyword>
<evidence type="ECO:0000256" key="1">
    <source>
        <dbReference type="ARBA" id="ARBA00004752"/>
    </source>
</evidence>
<evidence type="ECO:0000256" key="8">
    <source>
        <dbReference type="ARBA" id="ARBA00049902"/>
    </source>
</evidence>
<evidence type="ECO:0000313" key="10">
    <source>
        <dbReference type="EMBL" id="KKO45735.1"/>
    </source>
</evidence>
<keyword evidence="3" id="KW-0378">Hydrolase</keyword>
<dbReference type="GO" id="GO:0004180">
    <property type="term" value="F:carboxypeptidase activity"/>
    <property type="evidence" value="ECO:0007669"/>
    <property type="project" value="UniProtKB-KW"/>
</dbReference>
<protein>
    <recommendedName>
        <fullName evidence="7">peptidoglycan glycosyltransferase</fullName>
        <ecNumber evidence="7">2.4.99.28</ecNumber>
    </recommendedName>
</protein>
<comment type="catalytic activity">
    <reaction evidence="8">
        <text>[GlcNAc-(1-&gt;4)-Mur2Ac(oyl-L-Ala-gamma-D-Glu-L-Lys-D-Ala-D-Ala)](n)-di-trans,octa-cis-undecaprenyl diphosphate + beta-D-GlcNAc-(1-&gt;4)-Mur2Ac(oyl-L-Ala-gamma-D-Glu-L-Lys-D-Ala-D-Ala)-di-trans,octa-cis-undecaprenyl diphosphate = [GlcNAc-(1-&gt;4)-Mur2Ac(oyl-L-Ala-gamma-D-Glu-L-Lys-D-Ala-D-Ala)](n+1)-di-trans,octa-cis-undecaprenyl diphosphate + di-trans,octa-cis-undecaprenyl diphosphate + H(+)</text>
        <dbReference type="Rhea" id="RHEA:23708"/>
        <dbReference type="Rhea" id="RHEA-COMP:9602"/>
        <dbReference type="Rhea" id="RHEA-COMP:9603"/>
        <dbReference type="ChEBI" id="CHEBI:15378"/>
        <dbReference type="ChEBI" id="CHEBI:58405"/>
        <dbReference type="ChEBI" id="CHEBI:60033"/>
        <dbReference type="ChEBI" id="CHEBI:78435"/>
        <dbReference type="EC" id="2.4.99.28"/>
    </reaction>
</comment>
<keyword evidence="6" id="KW-0511">Multifunctional enzyme</keyword>
<accession>A0A0M2V7V7</accession>
<gene>
    <name evidence="10" type="ORF">WG68_08435</name>
</gene>
<dbReference type="InterPro" id="IPR023346">
    <property type="entry name" value="Lysozyme-like_dom_sf"/>
</dbReference>
<evidence type="ECO:0000256" key="3">
    <source>
        <dbReference type="ARBA" id="ARBA00022670"/>
    </source>
</evidence>
<dbReference type="SUPFAM" id="SSF53955">
    <property type="entry name" value="Lysozyme-like"/>
    <property type="match status" value="1"/>
</dbReference>
<dbReference type="Gene3D" id="3.40.710.10">
    <property type="entry name" value="DD-peptidase/beta-lactamase superfamily"/>
    <property type="match status" value="1"/>
</dbReference>
<dbReference type="GO" id="GO:0030288">
    <property type="term" value="C:outer membrane-bounded periplasmic space"/>
    <property type="evidence" value="ECO:0007669"/>
    <property type="project" value="TreeGrafter"/>
</dbReference>
<evidence type="ECO:0000256" key="2">
    <source>
        <dbReference type="ARBA" id="ARBA00022645"/>
    </source>
</evidence>
<comment type="caution">
    <text evidence="10">The sequence shown here is derived from an EMBL/GenBank/DDBJ whole genome shotgun (WGS) entry which is preliminary data.</text>
</comment>
<name>A0A0M2V7V7_9GAMM</name>
<feature type="domain" description="Glycosyl transferase family 51" evidence="9">
    <location>
        <begin position="167"/>
        <end position="350"/>
    </location>
</feature>
<dbReference type="InterPro" id="IPR036950">
    <property type="entry name" value="PBP_transglycosylase"/>
</dbReference>
<keyword evidence="5 10" id="KW-0808">Transferase</keyword>
<dbReference type="InterPro" id="IPR012338">
    <property type="entry name" value="Beta-lactam/transpept-like"/>
</dbReference>
<reference evidence="10 11" key="1">
    <citation type="submission" date="2015-03" db="EMBL/GenBank/DDBJ databases">
        <title>Draft genome sequences of two protease-producing strains of Arsukibacterium isolated from two cold and alkaline environments.</title>
        <authorList>
            <person name="Lylloff J.E."/>
            <person name="Skov L.B."/>
            <person name="Jepsen M."/>
            <person name="Hallin P.F."/>
            <person name="Sorensen S.J."/>
            <person name="Stougaard P."/>
            <person name="Glaring M.A."/>
        </authorList>
    </citation>
    <scope>NUCLEOTIDE SEQUENCE [LARGE SCALE GENOMIC DNA]</scope>
    <source>
        <strain evidence="10 11">GCM72</strain>
    </source>
</reference>
<dbReference type="GO" id="GO:0008955">
    <property type="term" value="F:peptidoglycan glycosyltransferase activity"/>
    <property type="evidence" value="ECO:0007669"/>
    <property type="project" value="UniProtKB-EC"/>
</dbReference>
<dbReference type="Gene3D" id="1.10.3810.10">
    <property type="entry name" value="Biosynthetic peptidoglycan transglycosylase-like"/>
    <property type="match status" value="1"/>
</dbReference>
<dbReference type="RefSeq" id="WP_046557253.1">
    <property type="nucleotide sequence ID" value="NZ_LAHO01000007.1"/>
</dbReference>
<dbReference type="Proteomes" id="UP000034228">
    <property type="component" value="Unassembled WGS sequence"/>
</dbReference>
<dbReference type="Pfam" id="PF00912">
    <property type="entry name" value="Transgly"/>
    <property type="match status" value="1"/>
</dbReference>
<dbReference type="PATRIC" id="fig|336831.14.peg.2658"/>
<proteinExistence type="predicted"/>
<evidence type="ECO:0000259" key="9">
    <source>
        <dbReference type="Pfam" id="PF00912"/>
    </source>
</evidence>
<comment type="pathway">
    <text evidence="1">Cell wall biogenesis; peptidoglycan biosynthesis.</text>
</comment>
<evidence type="ECO:0000256" key="6">
    <source>
        <dbReference type="ARBA" id="ARBA00023268"/>
    </source>
</evidence>
<evidence type="ECO:0000256" key="5">
    <source>
        <dbReference type="ARBA" id="ARBA00022679"/>
    </source>
</evidence>
<dbReference type="AlphaFoldDB" id="A0A0M2V7V7"/>
<keyword evidence="4" id="KW-0328">Glycosyltransferase</keyword>
<organism evidence="10 11">
    <name type="scientific">Arsukibacterium ikkense</name>
    <dbReference type="NCBI Taxonomy" id="336831"/>
    <lineage>
        <taxon>Bacteria</taxon>
        <taxon>Pseudomonadati</taxon>
        <taxon>Pseudomonadota</taxon>
        <taxon>Gammaproteobacteria</taxon>
        <taxon>Chromatiales</taxon>
        <taxon>Chromatiaceae</taxon>
        <taxon>Arsukibacterium</taxon>
    </lineage>
</organism>
<dbReference type="PANTHER" id="PTHR32282">
    <property type="entry name" value="BINDING PROTEIN TRANSPEPTIDASE, PUTATIVE-RELATED"/>
    <property type="match status" value="1"/>
</dbReference>
<dbReference type="EMBL" id="LAHO01000007">
    <property type="protein sequence ID" value="KKO45735.1"/>
    <property type="molecule type" value="Genomic_DNA"/>
</dbReference>
<dbReference type="GO" id="GO:0009252">
    <property type="term" value="P:peptidoglycan biosynthetic process"/>
    <property type="evidence" value="ECO:0007669"/>
    <property type="project" value="TreeGrafter"/>
</dbReference>
<dbReference type="InterPro" id="IPR050396">
    <property type="entry name" value="Glycosyltr_51/Transpeptidase"/>
</dbReference>
<evidence type="ECO:0000313" key="11">
    <source>
        <dbReference type="Proteomes" id="UP000034228"/>
    </source>
</evidence>